<keyword evidence="5 8" id="KW-0812">Transmembrane</keyword>
<evidence type="ECO:0000313" key="10">
    <source>
        <dbReference type="EMBL" id="HEM67465.1"/>
    </source>
</evidence>
<dbReference type="PANTHER" id="PTHR43302">
    <property type="entry name" value="TRANSPORTER ARSB-RELATED"/>
    <property type="match status" value="1"/>
</dbReference>
<proteinExistence type="inferred from homology"/>
<dbReference type="EMBL" id="DSEU01000052">
    <property type="protein sequence ID" value="HEM67465.1"/>
    <property type="molecule type" value="Genomic_DNA"/>
</dbReference>
<evidence type="ECO:0000256" key="8">
    <source>
        <dbReference type="SAM" id="Phobius"/>
    </source>
</evidence>
<feature type="domain" description="Citrate transporter-like" evidence="9">
    <location>
        <begin position="6"/>
        <end position="319"/>
    </location>
</feature>
<feature type="transmembrane region" description="Helical" evidence="8">
    <location>
        <begin position="327"/>
        <end position="356"/>
    </location>
</feature>
<name>A0A7J2U504_9CREN</name>
<evidence type="ECO:0000256" key="5">
    <source>
        <dbReference type="ARBA" id="ARBA00022692"/>
    </source>
</evidence>
<gene>
    <name evidence="10" type="ORF">ENO26_07895</name>
</gene>
<protein>
    <submittedName>
        <fullName evidence="10">Anion transporter</fullName>
    </submittedName>
</protein>
<dbReference type="AlphaFoldDB" id="A0A7J2U504"/>
<comment type="caution">
    <text evidence="10">The sequence shown here is derived from an EMBL/GenBank/DDBJ whole genome shotgun (WGS) entry which is preliminary data.</text>
</comment>
<accession>A0A7J2U504</accession>
<evidence type="ECO:0000256" key="1">
    <source>
        <dbReference type="ARBA" id="ARBA00004651"/>
    </source>
</evidence>
<evidence type="ECO:0000256" key="7">
    <source>
        <dbReference type="ARBA" id="ARBA00023136"/>
    </source>
</evidence>
<keyword evidence="6 8" id="KW-1133">Transmembrane helix</keyword>
<evidence type="ECO:0000256" key="2">
    <source>
        <dbReference type="ARBA" id="ARBA00009843"/>
    </source>
</evidence>
<feature type="transmembrane region" description="Helical" evidence="8">
    <location>
        <begin position="218"/>
        <end position="236"/>
    </location>
</feature>
<evidence type="ECO:0000256" key="3">
    <source>
        <dbReference type="ARBA" id="ARBA00022448"/>
    </source>
</evidence>
<evidence type="ECO:0000256" key="4">
    <source>
        <dbReference type="ARBA" id="ARBA00022475"/>
    </source>
</evidence>
<keyword evidence="4" id="KW-1003">Cell membrane</keyword>
<reference evidence="10" key="1">
    <citation type="journal article" date="2020" name="mSystems">
        <title>Genome- and Community-Level Interaction Insights into Carbon Utilization and Element Cycling Functions of Hydrothermarchaeota in Hydrothermal Sediment.</title>
        <authorList>
            <person name="Zhou Z."/>
            <person name="Liu Y."/>
            <person name="Xu W."/>
            <person name="Pan J."/>
            <person name="Luo Z.H."/>
            <person name="Li M."/>
        </authorList>
    </citation>
    <scope>NUCLEOTIDE SEQUENCE [LARGE SCALE GENOMIC DNA]</scope>
    <source>
        <strain evidence="10">SpSt-125</strain>
    </source>
</reference>
<dbReference type="GO" id="GO:0005886">
    <property type="term" value="C:plasma membrane"/>
    <property type="evidence" value="ECO:0007669"/>
    <property type="project" value="UniProtKB-SubCell"/>
</dbReference>
<dbReference type="PRINTS" id="PR00758">
    <property type="entry name" value="ARSENICPUMP"/>
</dbReference>
<dbReference type="Pfam" id="PF03600">
    <property type="entry name" value="CitMHS"/>
    <property type="match status" value="1"/>
</dbReference>
<dbReference type="PANTHER" id="PTHR43302:SF5">
    <property type="entry name" value="TRANSPORTER ARSB-RELATED"/>
    <property type="match status" value="1"/>
</dbReference>
<sequence length="391" mass="42548">MAFSSFMVVVFGLVGVDEVISAVDLDVILFLIGMFSLVSLANSSGLLEMLTLWFISAFRRRVALLYGSALLFGLLAAFVVNDTVALMGPPIAYTMSRLSGVDPRLMFLLLAFSLTIGSVMTPIGNPQNMLIAVESGVEAPFIRFLAKLALPTILNLVITTYIMVRMFRVEDKEINAGLIPHEALRNKRDATLAALGIILTIILLLANDVLELYGAPHIRYRGIIPFVVAAGIYLFTTSPRNTLAGVDWGTIVFFITMFITMEGVWRSGVLQPLLNIIISARDASIIGLLRITAASLLLSQLLSNVPFVKLFIDYMKSLGYTGSDTNAWIALAMSSTIAGNLTILGAASNIIILEVLESKMNSTITFTEFLKIGSIVTLVNVAIYLIFLLHL</sequence>
<feature type="transmembrane region" description="Helical" evidence="8">
    <location>
        <begin position="248"/>
        <end position="265"/>
    </location>
</feature>
<feature type="transmembrane region" description="Helical" evidence="8">
    <location>
        <begin position="62"/>
        <end position="80"/>
    </location>
</feature>
<organism evidence="10">
    <name type="scientific">Ignisphaera aggregans</name>
    <dbReference type="NCBI Taxonomy" id="334771"/>
    <lineage>
        <taxon>Archaea</taxon>
        <taxon>Thermoproteota</taxon>
        <taxon>Thermoprotei</taxon>
        <taxon>Desulfurococcales</taxon>
        <taxon>Desulfurococcaceae</taxon>
        <taxon>Ignisphaera</taxon>
    </lineage>
</organism>
<dbReference type="InterPro" id="IPR004680">
    <property type="entry name" value="Cit_transptr-like_dom"/>
</dbReference>
<feature type="transmembrane region" description="Helical" evidence="8">
    <location>
        <begin position="190"/>
        <end position="206"/>
    </location>
</feature>
<feature type="transmembrane region" description="Helical" evidence="8">
    <location>
        <begin position="368"/>
        <end position="389"/>
    </location>
</feature>
<evidence type="ECO:0000256" key="6">
    <source>
        <dbReference type="ARBA" id="ARBA00022989"/>
    </source>
</evidence>
<evidence type="ECO:0000259" key="9">
    <source>
        <dbReference type="Pfam" id="PF03600"/>
    </source>
</evidence>
<feature type="transmembrane region" description="Helical" evidence="8">
    <location>
        <begin position="285"/>
        <end position="307"/>
    </location>
</feature>
<dbReference type="InterPro" id="IPR000802">
    <property type="entry name" value="Arsenical_pump_ArsB"/>
</dbReference>
<comment type="subcellular location">
    <subcellularLocation>
        <location evidence="1">Cell membrane</location>
        <topology evidence="1">Multi-pass membrane protein</topology>
    </subcellularLocation>
</comment>
<comment type="similarity">
    <text evidence="2">Belongs to the CitM (TC 2.A.11) transporter family.</text>
</comment>
<keyword evidence="3" id="KW-0813">Transport</keyword>
<feature type="transmembrane region" description="Helical" evidence="8">
    <location>
        <begin position="144"/>
        <end position="164"/>
    </location>
</feature>
<dbReference type="GO" id="GO:0015105">
    <property type="term" value="F:arsenite transmembrane transporter activity"/>
    <property type="evidence" value="ECO:0007669"/>
    <property type="project" value="InterPro"/>
</dbReference>
<feature type="transmembrane region" description="Helical" evidence="8">
    <location>
        <begin position="105"/>
        <end position="123"/>
    </location>
</feature>
<keyword evidence="7 8" id="KW-0472">Membrane</keyword>